<evidence type="ECO:0000256" key="2">
    <source>
        <dbReference type="RuleBase" id="RU003749"/>
    </source>
</evidence>
<sequence>MNAIRKFTVYKQSNGKENIIYLSGELDLSAASELAAVLDSVVNQENQSLTLDLRELRYIDSTGIGMFVSVLKVRASMKAAFHIQHIPAKIQRLFDLTGVSRYFVNGNSPTANQRATERKEEII</sequence>
<comment type="caution">
    <text evidence="4">The sequence shown here is derived from an EMBL/GenBank/DDBJ whole genome shotgun (WGS) entry which is preliminary data.</text>
</comment>
<dbReference type="Pfam" id="PF13466">
    <property type="entry name" value="STAS_2"/>
    <property type="match status" value="1"/>
</dbReference>
<dbReference type="PANTHER" id="PTHR33495">
    <property type="entry name" value="ANTI-SIGMA FACTOR ANTAGONIST TM_1081-RELATED-RELATED"/>
    <property type="match status" value="1"/>
</dbReference>
<dbReference type="InterPro" id="IPR058548">
    <property type="entry name" value="MlaB-like_STAS"/>
</dbReference>
<dbReference type="GO" id="GO:0043856">
    <property type="term" value="F:anti-sigma factor antagonist activity"/>
    <property type="evidence" value="ECO:0007669"/>
    <property type="project" value="InterPro"/>
</dbReference>
<evidence type="ECO:0000259" key="3">
    <source>
        <dbReference type="PROSITE" id="PS50801"/>
    </source>
</evidence>
<gene>
    <name evidence="4" type="ORF">BC351_21030</name>
</gene>
<organism evidence="4 5">
    <name type="scientific">Paenibacillus ferrarius</name>
    <dbReference type="NCBI Taxonomy" id="1469647"/>
    <lineage>
        <taxon>Bacteria</taxon>
        <taxon>Bacillati</taxon>
        <taxon>Bacillota</taxon>
        <taxon>Bacilli</taxon>
        <taxon>Bacillales</taxon>
        <taxon>Paenibacillaceae</taxon>
        <taxon>Paenibacillus</taxon>
    </lineage>
</organism>
<reference evidence="5" key="1">
    <citation type="submission" date="2016-07" db="EMBL/GenBank/DDBJ databases">
        <authorList>
            <person name="Florea S."/>
            <person name="Webb J.S."/>
            <person name="Jaromczyk J."/>
            <person name="Schardl C.L."/>
        </authorList>
    </citation>
    <scope>NUCLEOTIDE SEQUENCE [LARGE SCALE GENOMIC DNA]</scope>
    <source>
        <strain evidence="5">CY1</strain>
    </source>
</reference>
<dbReference type="InterPro" id="IPR036513">
    <property type="entry name" value="STAS_dom_sf"/>
</dbReference>
<evidence type="ECO:0000313" key="4">
    <source>
        <dbReference type="EMBL" id="OPH59393.1"/>
    </source>
</evidence>
<comment type="similarity">
    <text evidence="1 2">Belongs to the anti-sigma-factor antagonist family.</text>
</comment>
<dbReference type="OrthoDB" id="9793697at2"/>
<evidence type="ECO:0000313" key="5">
    <source>
        <dbReference type="Proteomes" id="UP000190626"/>
    </source>
</evidence>
<dbReference type="STRING" id="1469647.BC351_21030"/>
<proteinExistence type="inferred from homology"/>
<accession>A0A1V4HNM0</accession>
<keyword evidence="5" id="KW-1185">Reference proteome</keyword>
<dbReference type="Gene3D" id="3.30.750.24">
    <property type="entry name" value="STAS domain"/>
    <property type="match status" value="1"/>
</dbReference>
<dbReference type="PANTHER" id="PTHR33495:SF2">
    <property type="entry name" value="ANTI-SIGMA FACTOR ANTAGONIST TM_1081-RELATED"/>
    <property type="match status" value="1"/>
</dbReference>
<dbReference type="InterPro" id="IPR003658">
    <property type="entry name" value="Anti-sigma_ant"/>
</dbReference>
<dbReference type="AlphaFoldDB" id="A0A1V4HNM0"/>
<dbReference type="PROSITE" id="PS50801">
    <property type="entry name" value="STAS"/>
    <property type="match status" value="1"/>
</dbReference>
<feature type="domain" description="STAS" evidence="3">
    <location>
        <begin position="19"/>
        <end position="105"/>
    </location>
</feature>
<evidence type="ECO:0000256" key="1">
    <source>
        <dbReference type="ARBA" id="ARBA00009013"/>
    </source>
</evidence>
<dbReference type="CDD" id="cd07043">
    <property type="entry name" value="STAS_anti-anti-sigma_factors"/>
    <property type="match status" value="1"/>
</dbReference>
<dbReference type="RefSeq" id="WP_079411018.1">
    <property type="nucleotide sequence ID" value="NZ_MBTG01000007.1"/>
</dbReference>
<dbReference type="SUPFAM" id="SSF52091">
    <property type="entry name" value="SpoIIaa-like"/>
    <property type="match status" value="1"/>
</dbReference>
<dbReference type="NCBIfam" id="TIGR00377">
    <property type="entry name" value="ant_ant_sig"/>
    <property type="match status" value="1"/>
</dbReference>
<dbReference type="EMBL" id="MBTG01000007">
    <property type="protein sequence ID" value="OPH59393.1"/>
    <property type="molecule type" value="Genomic_DNA"/>
</dbReference>
<dbReference type="Proteomes" id="UP000190626">
    <property type="component" value="Unassembled WGS sequence"/>
</dbReference>
<protein>
    <recommendedName>
        <fullName evidence="2">Anti-sigma factor antagonist</fullName>
    </recommendedName>
</protein>
<name>A0A1V4HNM0_9BACL</name>
<dbReference type="InterPro" id="IPR002645">
    <property type="entry name" value="STAS_dom"/>
</dbReference>